<feature type="transmembrane region" description="Helical" evidence="7">
    <location>
        <begin position="257"/>
        <end position="279"/>
    </location>
</feature>
<evidence type="ECO:0000256" key="6">
    <source>
        <dbReference type="ARBA" id="ARBA00023136"/>
    </source>
</evidence>
<name>A0A6L5YZZ0_9RHOB</name>
<reference evidence="8 9" key="1">
    <citation type="submission" date="2019-10" db="EMBL/GenBank/DDBJ databases">
        <title>Cognatihalovulum marinum gen. nov. sp. nov., a new member of the family Rhodobacteraceae isolated from deep seawater of the Northwest Indian Ocean.</title>
        <authorList>
            <person name="Ruan C."/>
            <person name="Wang J."/>
            <person name="Zheng X."/>
            <person name="Song L."/>
            <person name="Zhu Y."/>
            <person name="Huang Y."/>
            <person name="Lu Z."/>
            <person name="Du W."/>
            <person name="Huang L."/>
            <person name="Dai X."/>
        </authorList>
    </citation>
    <scope>NUCLEOTIDE SEQUENCE [LARGE SCALE GENOMIC DNA]</scope>
    <source>
        <strain evidence="8 9">2CG4</strain>
    </source>
</reference>
<accession>A0A6L5YZZ0</accession>
<evidence type="ECO:0000256" key="4">
    <source>
        <dbReference type="ARBA" id="ARBA00022692"/>
    </source>
</evidence>
<keyword evidence="5 7" id="KW-1133">Transmembrane helix</keyword>
<feature type="transmembrane region" description="Helical" evidence="7">
    <location>
        <begin position="233"/>
        <end position="251"/>
    </location>
</feature>
<dbReference type="Pfam" id="PF03547">
    <property type="entry name" value="Mem_trans"/>
    <property type="match status" value="1"/>
</dbReference>
<protein>
    <submittedName>
        <fullName evidence="8">AEC family transporter</fullName>
    </submittedName>
</protein>
<organism evidence="8 9">
    <name type="scientific">Halovulum marinum</name>
    <dbReference type="NCBI Taxonomy" id="2662447"/>
    <lineage>
        <taxon>Bacteria</taxon>
        <taxon>Pseudomonadati</taxon>
        <taxon>Pseudomonadota</taxon>
        <taxon>Alphaproteobacteria</taxon>
        <taxon>Rhodobacterales</taxon>
        <taxon>Paracoccaceae</taxon>
        <taxon>Halovulum</taxon>
    </lineage>
</organism>
<feature type="transmembrane region" description="Helical" evidence="7">
    <location>
        <begin position="124"/>
        <end position="146"/>
    </location>
</feature>
<dbReference type="EMBL" id="WIND01000005">
    <property type="protein sequence ID" value="MSU89841.1"/>
    <property type="molecule type" value="Genomic_DNA"/>
</dbReference>
<comment type="caution">
    <text evidence="8">The sequence shown here is derived from an EMBL/GenBank/DDBJ whole genome shotgun (WGS) entry which is preliminary data.</text>
</comment>
<keyword evidence="9" id="KW-1185">Reference proteome</keyword>
<keyword evidence="4 7" id="KW-0812">Transmembrane</keyword>
<feature type="transmembrane region" description="Helical" evidence="7">
    <location>
        <begin position="286"/>
        <end position="306"/>
    </location>
</feature>
<dbReference type="GO" id="GO:0016020">
    <property type="term" value="C:membrane"/>
    <property type="evidence" value="ECO:0007669"/>
    <property type="project" value="UniProtKB-SubCell"/>
</dbReference>
<keyword evidence="2" id="KW-0813">Transport</keyword>
<gene>
    <name evidence="8" type="ORF">GE300_09465</name>
</gene>
<feature type="transmembrane region" description="Helical" evidence="7">
    <location>
        <begin position="167"/>
        <end position="187"/>
    </location>
</feature>
<comment type="subcellular location">
    <subcellularLocation>
        <location evidence="1">Membrane</location>
        <topology evidence="1">Multi-pass membrane protein</topology>
    </subcellularLocation>
</comment>
<keyword evidence="3" id="KW-1003">Cell membrane</keyword>
<dbReference type="Proteomes" id="UP000474957">
    <property type="component" value="Unassembled WGS sequence"/>
</dbReference>
<evidence type="ECO:0000313" key="9">
    <source>
        <dbReference type="Proteomes" id="UP000474957"/>
    </source>
</evidence>
<evidence type="ECO:0000313" key="8">
    <source>
        <dbReference type="EMBL" id="MSU89841.1"/>
    </source>
</evidence>
<dbReference type="GO" id="GO:0055085">
    <property type="term" value="P:transmembrane transport"/>
    <property type="evidence" value="ECO:0007669"/>
    <property type="project" value="InterPro"/>
</dbReference>
<proteinExistence type="predicted"/>
<dbReference type="RefSeq" id="WP_154446314.1">
    <property type="nucleotide sequence ID" value="NZ_WIND01000005.1"/>
</dbReference>
<sequence length="312" mass="32760">MLTLVQVVLPVFLVTATGYALVRGGYFKDGLIDSLNRYTQAFAIPLLLFNATRNMDIAAVFNPGMLISFYTAATTTFVLGIVGARLLFRRRPGEAVAIGFGSLFSNSVILGIPLVERAYGGEALAAAIAIISVHAPFCYFLGITVMEISRADGRGAADTARAVLSAMLRNALMVGIALGFAANLTGLSLPQPLQDSVDMVVRSALPVALFALGGVLTRYTIRASIGEALMTSALSLIVHPAITFALAYGVFGLPILFVKAAVTVAAMAPGVNTYIFATLYNRAEGAAASTVMLATTLSLLSVWGWLSLLSLL</sequence>
<evidence type="ECO:0000256" key="7">
    <source>
        <dbReference type="SAM" id="Phobius"/>
    </source>
</evidence>
<dbReference type="AlphaFoldDB" id="A0A6L5YZZ0"/>
<feature type="transmembrane region" description="Helical" evidence="7">
    <location>
        <begin position="67"/>
        <end position="88"/>
    </location>
</feature>
<feature type="transmembrane region" description="Helical" evidence="7">
    <location>
        <begin position="95"/>
        <end position="112"/>
    </location>
</feature>
<feature type="transmembrane region" description="Helical" evidence="7">
    <location>
        <begin position="199"/>
        <end position="221"/>
    </location>
</feature>
<dbReference type="InterPro" id="IPR004776">
    <property type="entry name" value="Mem_transp_PIN-like"/>
</dbReference>
<evidence type="ECO:0000256" key="1">
    <source>
        <dbReference type="ARBA" id="ARBA00004141"/>
    </source>
</evidence>
<dbReference type="PANTHER" id="PTHR36838:SF3">
    <property type="entry name" value="TRANSPORTER AUXIN EFFLUX CARRIER EC FAMILY"/>
    <property type="match status" value="1"/>
</dbReference>
<keyword evidence="6 7" id="KW-0472">Membrane</keyword>
<evidence type="ECO:0000256" key="5">
    <source>
        <dbReference type="ARBA" id="ARBA00022989"/>
    </source>
</evidence>
<evidence type="ECO:0000256" key="2">
    <source>
        <dbReference type="ARBA" id="ARBA00022448"/>
    </source>
</evidence>
<evidence type="ECO:0000256" key="3">
    <source>
        <dbReference type="ARBA" id="ARBA00022475"/>
    </source>
</evidence>
<dbReference type="PANTHER" id="PTHR36838">
    <property type="entry name" value="AUXIN EFFLUX CARRIER FAMILY PROTEIN"/>
    <property type="match status" value="1"/>
</dbReference>